<proteinExistence type="predicted"/>
<dbReference type="PANTHER" id="PTHR46067">
    <property type="entry name" value="ACYL-COA N-ACYLTRANSFERASES (NAT) SUPERFAMILY PROTEIN"/>
    <property type="match status" value="1"/>
</dbReference>
<gene>
    <name evidence="2" type="ORF">QJS10_CPA01g00302</name>
</gene>
<reference evidence="2" key="2">
    <citation type="submission" date="2023-06" db="EMBL/GenBank/DDBJ databases">
        <authorList>
            <person name="Ma L."/>
            <person name="Liu K.-W."/>
            <person name="Li Z."/>
            <person name="Hsiao Y.-Y."/>
            <person name="Qi Y."/>
            <person name="Fu T."/>
            <person name="Tang G."/>
            <person name="Zhang D."/>
            <person name="Sun W.-H."/>
            <person name="Liu D.-K."/>
            <person name="Li Y."/>
            <person name="Chen G.-Z."/>
            <person name="Liu X.-D."/>
            <person name="Liao X.-Y."/>
            <person name="Jiang Y.-T."/>
            <person name="Yu X."/>
            <person name="Hao Y."/>
            <person name="Huang J."/>
            <person name="Zhao X.-W."/>
            <person name="Ke S."/>
            <person name="Chen Y.-Y."/>
            <person name="Wu W.-L."/>
            <person name="Hsu J.-L."/>
            <person name="Lin Y.-F."/>
            <person name="Huang M.-D."/>
            <person name="Li C.-Y."/>
            <person name="Huang L."/>
            <person name="Wang Z.-W."/>
            <person name="Zhao X."/>
            <person name="Zhong W.-Y."/>
            <person name="Peng D.-H."/>
            <person name="Ahmad S."/>
            <person name="Lan S."/>
            <person name="Zhang J.-S."/>
            <person name="Tsai W.-C."/>
            <person name="Van De Peer Y."/>
            <person name="Liu Z.-J."/>
        </authorList>
    </citation>
    <scope>NUCLEOTIDE SEQUENCE</scope>
    <source>
        <strain evidence="2">CP</strain>
        <tissue evidence="2">Leaves</tissue>
    </source>
</reference>
<evidence type="ECO:0000313" key="3">
    <source>
        <dbReference type="Proteomes" id="UP001180020"/>
    </source>
</evidence>
<evidence type="ECO:0000313" key="2">
    <source>
        <dbReference type="EMBL" id="KAK1324252.1"/>
    </source>
</evidence>
<keyword evidence="3" id="KW-1185">Reference proteome</keyword>
<comment type="caution">
    <text evidence="2">The sequence shown here is derived from an EMBL/GenBank/DDBJ whole genome shotgun (WGS) entry which is preliminary data.</text>
</comment>
<evidence type="ECO:0000259" key="1">
    <source>
        <dbReference type="PROSITE" id="PS51186"/>
    </source>
</evidence>
<reference evidence="2" key="1">
    <citation type="journal article" date="2023" name="Nat. Commun.">
        <title>Diploid and tetraploid genomes of Acorus and the evolution of monocots.</title>
        <authorList>
            <person name="Ma L."/>
            <person name="Liu K.W."/>
            <person name="Li Z."/>
            <person name="Hsiao Y.Y."/>
            <person name="Qi Y."/>
            <person name="Fu T."/>
            <person name="Tang G.D."/>
            <person name="Zhang D."/>
            <person name="Sun W.H."/>
            <person name="Liu D.K."/>
            <person name="Li Y."/>
            <person name="Chen G.Z."/>
            <person name="Liu X.D."/>
            <person name="Liao X.Y."/>
            <person name="Jiang Y.T."/>
            <person name="Yu X."/>
            <person name="Hao Y."/>
            <person name="Huang J."/>
            <person name="Zhao X.W."/>
            <person name="Ke S."/>
            <person name="Chen Y.Y."/>
            <person name="Wu W.L."/>
            <person name="Hsu J.L."/>
            <person name="Lin Y.F."/>
            <person name="Huang M.D."/>
            <person name="Li C.Y."/>
            <person name="Huang L."/>
            <person name="Wang Z.W."/>
            <person name="Zhao X."/>
            <person name="Zhong W.Y."/>
            <person name="Peng D.H."/>
            <person name="Ahmad S."/>
            <person name="Lan S."/>
            <person name="Zhang J.S."/>
            <person name="Tsai W.C."/>
            <person name="Van de Peer Y."/>
            <person name="Liu Z.J."/>
        </authorList>
    </citation>
    <scope>NUCLEOTIDE SEQUENCE</scope>
    <source>
        <strain evidence="2">CP</strain>
    </source>
</reference>
<dbReference type="InterPro" id="IPR000182">
    <property type="entry name" value="GNAT_dom"/>
</dbReference>
<name>A0AAV9FES5_ACOCL</name>
<dbReference type="Pfam" id="PF13302">
    <property type="entry name" value="Acetyltransf_3"/>
    <property type="match status" value="1"/>
</dbReference>
<dbReference type="Proteomes" id="UP001180020">
    <property type="component" value="Unassembled WGS sequence"/>
</dbReference>
<organism evidence="2 3">
    <name type="scientific">Acorus calamus</name>
    <name type="common">Sweet flag</name>
    <dbReference type="NCBI Taxonomy" id="4465"/>
    <lineage>
        <taxon>Eukaryota</taxon>
        <taxon>Viridiplantae</taxon>
        <taxon>Streptophyta</taxon>
        <taxon>Embryophyta</taxon>
        <taxon>Tracheophyta</taxon>
        <taxon>Spermatophyta</taxon>
        <taxon>Magnoliopsida</taxon>
        <taxon>Liliopsida</taxon>
        <taxon>Acoraceae</taxon>
        <taxon>Acorus</taxon>
    </lineage>
</organism>
<dbReference type="PROSITE" id="PS51186">
    <property type="entry name" value="GNAT"/>
    <property type="match status" value="1"/>
</dbReference>
<feature type="domain" description="N-acetyltransferase" evidence="1">
    <location>
        <begin position="1"/>
        <end position="161"/>
    </location>
</feature>
<dbReference type="AlphaFoldDB" id="A0AAV9FES5"/>
<dbReference type="EMBL" id="JAUJYO010000001">
    <property type="protein sequence ID" value="KAK1324252.1"/>
    <property type="molecule type" value="Genomic_DNA"/>
</dbReference>
<protein>
    <recommendedName>
        <fullName evidence="1">N-acetyltransferase domain-containing protein</fullName>
    </recommendedName>
</protein>
<sequence length="166" mass="19141">MSLRPFKLTDIDDFMAWVTDDRVSALTHWDTCTTKVEALNYLTKTIIPHPWFMAICLNGKPIGSIFVMPGTGKHKCRAEVGYALAFKYWGRGIVTRAMKVVVHRAFEEWPQLERIEALVALENVSSQRVLEKAGFFKEGVLVKYYNMKGKTWDMVMYSYVPNDPRL</sequence>
<dbReference type="GO" id="GO:0016747">
    <property type="term" value="F:acyltransferase activity, transferring groups other than amino-acyl groups"/>
    <property type="evidence" value="ECO:0007669"/>
    <property type="project" value="InterPro"/>
</dbReference>
<accession>A0AAV9FES5</accession>
<dbReference type="SUPFAM" id="SSF55729">
    <property type="entry name" value="Acyl-CoA N-acyltransferases (Nat)"/>
    <property type="match status" value="1"/>
</dbReference>
<dbReference type="PANTHER" id="PTHR46067:SF27">
    <property type="entry name" value="ACYL-COA N-ACYLTRANSFERASES (NAT) SUPERFAMILY PROTEIN"/>
    <property type="match status" value="1"/>
</dbReference>
<dbReference type="InterPro" id="IPR016181">
    <property type="entry name" value="Acyl_CoA_acyltransferase"/>
</dbReference>
<dbReference type="Gene3D" id="3.40.630.30">
    <property type="match status" value="1"/>
</dbReference>